<proteinExistence type="inferred from homology"/>
<comment type="caution">
    <text evidence="2">The sequence shown here is derived from an EMBL/GenBank/DDBJ whole genome shotgun (WGS) entry which is preliminary data.</text>
</comment>
<accession>A0A2S5KKM8</accession>
<evidence type="ECO:0008006" key="4">
    <source>
        <dbReference type="Google" id="ProtNLM"/>
    </source>
</evidence>
<organism evidence="2 3">
    <name type="scientific">Proteobacteria bacterium 228</name>
    <dbReference type="NCBI Taxonomy" id="2083153"/>
    <lineage>
        <taxon>Bacteria</taxon>
        <taxon>Pseudomonadati</taxon>
        <taxon>Pseudomonadota</taxon>
    </lineage>
</organism>
<dbReference type="AlphaFoldDB" id="A0A2S5KKM8"/>
<dbReference type="PANTHER" id="PTHR37528">
    <property type="entry name" value="UPF0149 PROTEIN YGFB"/>
    <property type="match status" value="1"/>
</dbReference>
<comment type="similarity">
    <text evidence="1">Belongs to the UPF0149 family.</text>
</comment>
<sequence length="192" mass="21317">MSSSTALPDFDSLSNLFIQIGALGSPSELHGTLCGFLTAGRRWSTDDWLKQSAQLLDIDVPESAQAKTALAQLYDVTLRQLEEGVFEFTLIVPDDDYAVAQRSQALGSWCYGFLHGYGMGGGQVDENLDEDARESIQDLSRFTQLSDMALEEQESDEADLMELLEYVRVVAIMLFTACNQQEQPVNPNRTLH</sequence>
<dbReference type="PANTHER" id="PTHR37528:SF1">
    <property type="entry name" value="UPF0149 PROTEIN YGFB"/>
    <property type="match status" value="1"/>
</dbReference>
<dbReference type="SUPFAM" id="SSF101327">
    <property type="entry name" value="YgfB-like"/>
    <property type="match status" value="1"/>
</dbReference>
<evidence type="ECO:0000313" key="3">
    <source>
        <dbReference type="Proteomes" id="UP000238196"/>
    </source>
</evidence>
<dbReference type="Pfam" id="PF03695">
    <property type="entry name" value="UPF0149"/>
    <property type="match status" value="1"/>
</dbReference>
<dbReference type="OrthoDB" id="9783391at2"/>
<evidence type="ECO:0000256" key="1">
    <source>
        <dbReference type="ARBA" id="ARBA00038308"/>
    </source>
</evidence>
<dbReference type="InterPro" id="IPR036255">
    <property type="entry name" value="YgfB-like_sf"/>
</dbReference>
<protein>
    <recommendedName>
        <fullName evidence="4">YecA family protein</fullName>
    </recommendedName>
</protein>
<reference evidence="2 3" key="1">
    <citation type="submission" date="2018-02" db="EMBL/GenBank/DDBJ databases">
        <title>novel marine gammaproteobacteria from coastal saline agro ecosystem.</title>
        <authorList>
            <person name="Krishnan R."/>
            <person name="Ramesh Kumar N."/>
        </authorList>
    </citation>
    <scope>NUCLEOTIDE SEQUENCE [LARGE SCALE GENOMIC DNA]</scope>
    <source>
        <strain evidence="2 3">228</strain>
    </source>
</reference>
<dbReference type="Proteomes" id="UP000238196">
    <property type="component" value="Unassembled WGS sequence"/>
</dbReference>
<dbReference type="Gene3D" id="1.20.120.740">
    <property type="entry name" value="YgfB uncharacterised protein family UPF0149, PF03695"/>
    <property type="match status" value="1"/>
</dbReference>
<evidence type="ECO:0000313" key="2">
    <source>
        <dbReference type="EMBL" id="PPC75282.1"/>
    </source>
</evidence>
<dbReference type="GO" id="GO:0005829">
    <property type="term" value="C:cytosol"/>
    <property type="evidence" value="ECO:0007669"/>
    <property type="project" value="TreeGrafter"/>
</dbReference>
<dbReference type="EMBL" id="PRLP01000106">
    <property type="protein sequence ID" value="PPC75282.1"/>
    <property type="molecule type" value="Genomic_DNA"/>
</dbReference>
<name>A0A2S5KKM8_9PROT</name>
<gene>
    <name evidence="2" type="ORF">C4K68_21855</name>
</gene>
<dbReference type="InterPro" id="IPR011978">
    <property type="entry name" value="YgfB-like"/>
</dbReference>